<evidence type="ECO:0000256" key="2">
    <source>
        <dbReference type="ARBA" id="ARBA00022692"/>
    </source>
</evidence>
<dbReference type="Gene3D" id="1.10.287.70">
    <property type="match status" value="1"/>
</dbReference>
<feature type="transmembrane region" description="Helical" evidence="7">
    <location>
        <begin position="573"/>
        <end position="595"/>
    </location>
</feature>
<dbReference type="PANTHER" id="PTHR10037:SF62">
    <property type="entry name" value="SODIUM CHANNEL PROTEIN 60E"/>
    <property type="match status" value="1"/>
</dbReference>
<evidence type="ECO:0000256" key="7">
    <source>
        <dbReference type="SAM" id="Phobius"/>
    </source>
</evidence>
<feature type="region of interest" description="Disordered" evidence="6">
    <location>
        <begin position="197"/>
        <end position="265"/>
    </location>
</feature>
<sequence length="1107" mass="121913">MAEPEEHPDGPPEDEDEAQRGAPAALPRSGSFAVEAPERLPHPVARVFSTAVDELLPQELEPLREEGERQAQVSALLDEAKTWSQAAMPASARVGTAPRKALRMEQKGVALLEEPEQPAQSSRWRTAGRAIVSATRLRALAQAQELPEPPDDDHDLEGTDGADFRHRQVSVETANSLPTSQGFRGLGVLVAARARAAGEGSTSPPLASVAEDEGGERPLHVPPPAPWERQQQASAAPSASEDDDAPPPWAVAAGRAQARGGGDARVQRAAVAAGRAQQRAVNFREDFGDDDAEDLFALPTVPTLSKASQLSEMSTTSEAWDPRRQTSAIVRKRGISVASSLSDDPQSFKSGHVDDDELEVDDLADAQPGSSTFLHGDGAYSQRVMGSIMSRTIRRASTSSSDSRSSDQMKHQEESSSSDDEDAGQQNAPNAREHALQRLTPMQRALIQRRVNDQLGICEDPAEESQGVRVQRALGILQLRSFIMVTKQVVDEEPPRWPAVRDLVRSIRFEMLIGVLIISNGVLIGADTMYGKWEERPAILGVMEHVFTVIFLVEFILRLLAFSWVWVFQPMNAFDTFLILVTGVLVNWVLGPVGVDAGMLQRLSAFRVLRLGRLCRAVRMMPMFHELWMLVQGVMECMSLLFWAAIIISVIHYMFGVAVVEIVAKSETFQDDETTQEMFGDLQKAMYTLFQIMTFDSWASIVRPIIFKMPETIPVFLLFVGIAGFVLFNLMTAIVVKNAFDAASEDEEAVAQMKENDRKRQEQALLEMFDELDTDDSGMLSKQEFAENVLDDMVFIHQLKTLDIELEELPDVFDILDDGDGQVSTEEFCTGLMRMQGNAMSRDMLKATKRAKTVNSNFEAVNNEVEGIAHDVLGRIEESLDDSHNNFVEMQAMCAEVLKSLNLIGLRRAIKAVSNVLPTMEEPDDGAEESLVEQRAKDEIVAQRAVLAKSCPGSYMKPLPAAWIQRRKAKQESRAKTMARKTLTAGEDRDKVHGTPCVAQEFQKQWEDMQVWRPEMTFSESLREEASRMCTPPSLEGNASAGGVRGLPAHLVDKRAPPAQEAPPPPPPPEASEKPAAALWRRERPAGGAVPLPSHPHAVPQCPFGVF</sequence>
<accession>A0ABN9TX40</accession>
<feature type="transmembrane region" description="Helical" evidence="7">
    <location>
        <begin position="641"/>
        <end position="664"/>
    </location>
</feature>
<evidence type="ECO:0000256" key="6">
    <source>
        <dbReference type="SAM" id="MobiDB-lite"/>
    </source>
</evidence>
<feature type="region of interest" description="Disordered" evidence="6">
    <location>
        <begin position="1023"/>
        <end position="1107"/>
    </location>
</feature>
<name>A0ABN9TX40_9DINO</name>
<evidence type="ECO:0000256" key="1">
    <source>
        <dbReference type="ARBA" id="ARBA00004141"/>
    </source>
</evidence>
<feature type="domain" description="EF-hand" evidence="8">
    <location>
        <begin position="804"/>
        <end position="838"/>
    </location>
</feature>
<feature type="region of interest" description="Disordered" evidence="6">
    <location>
        <begin position="972"/>
        <end position="991"/>
    </location>
</feature>
<feature type="compositionally biased region" description="Acidic residues" evidence="6">
    <location>
        <begin position="148"/>
        <end position="160"/>
    </location>
</feature>
<dbReference type="InterPro" id="IPR018247">
    <property type="entry name" value="EF_Hand_1_Ca_BS"/>
</dbReference>
<evidence type="ECO:0000313" key="9">
    <source>
        <dbReference type="EMBL" id="CAK0850622.1"/>
    </source>
</evidence>
<evidence type="ECO:0000259" key="8">
    <source>
        <dbReference type="PROSITE" id="PS50222"/>
    </source>
</evidence>
<feature type="region of interest" description="Disordered" evidence="6">
    <location>
        <begin position="1"/>
        <end position="41"/>
    </location>
</feature>
<feature type="compositionally biased region" description="Low complexity" evidence="6">
    <location>
        <begin position="230"/>
        <end position="239"/>
    </location>
</feature>
<feature type="compositionally biased region" description="Basic and acidic residues" evidence="6">
    <location>
        <begin position="404"/>
        <end position="414"/>
    </location>
</feature>
<feature type="transmembrane region" description="Helical" evidence="7">
    <location>
        <begin position="511"/>
        <end position="530"/>
    </location>
</feature>
<feature type="compositionally biased region" description="Basic and acidic residues" evidence="6">
    <location>
        <begin position="1"/>
        <end position="10"/>
    </location>
</feature>
<dbReference type="Proteomes" id="UP001189429">
    <property type="component" value="Unassembled WGS sequence"/>
</dbReference>
<keyword evidence="3" id="KW-0106">Calcium</keyword>
<comment type="subcellular location">
    <subcellularLocation>
        <location evidence="1">Membrane</location>
        <topology evidence="1">Multi-pass membrane protein</topology>
    </subcellularLocation>
</comment>
<keyword evidence="2 7" id="KW-0812">Transmembrane</keyword>
<feature type="domain" description="EF-hand" evidence="8">
    <location>
        <begin position="760"/>
        <end position="795"/>
    </location>
</feature>
<keyword evidence="10" id="KW-1185">Reference proteome</keyword>
<feature type="compositionally biased region" description="Polar residues" evidence="6">
    <location>
        <begin position="305"/>
        <end position="318"/>
    </location>
</feature>
<evidence type="ECO:0000313" key="10">
    <source>
        <dbReference type="Proteomes" id="UP001189429"/>
    </source>
</evidence>
<dbReference type="InterPro" id="IPR002048">
    <property type="entry name" value="EF_hand_dom"/>
</dbReference>
<dbReference type="Pfam" id="PF00520">
    <property type="entry name" value="Ion_trans"/>
    <property type="match status" value="1"/>
</dbReference>
<feature type="compositionally biased region" description="Pro residues" evidence="6">
    <location>
        <begin position="1060"/>
        <end position="1070"/>
    </location>
</feature>
<dbReference type="InterPro" id="IPR011992">
    <property type="entry name" value="EF-hand-dom_pair"/>
</dbReference>
<organism evidence="9 10">
    <name type="scientific">Prorocentrum cordatum</name>
    <dbReference type="NCBI Taxonomy" id="2364126"/>
    <lineage>
        <taxon>Eukaryota</taxon>
        <taxon>Sar</taxon>
        <taxon>Alveolata</taxon>
        <taxon>Dinophyceae</taxon>
        <taxon>Prorocentrales</taxon>
        <taxon>Prorocentraceae</taxon>
        <taxon>Prorocentrum</taxon>
    </lineage>
</organism>
<dbReference type="Gene3D" id="1.10.238.10">
    <property type="entry name" value="EF-hand"/>
    <property type="match status" value="1"/>
</dbReference>
<dbReference type="SUPFAM" id="SSF81324">
    <property type="entry name" value="Voltage-gated potassium channels"/>
    <property type="match status" value="1"/>
</dbReference>
<dbReference type="SMART" id="SM00054">
    <property type="entry name" value="EFh"/>
    <property type="match status" value="2"/>
</dbReference>
<comment type="caution">
    <text evidence="9">The sequence shown here is derived from an EMBL/GenBank/DDBJ whole genome shotgun (WGS) entry which is preliminary data.</text>
</comment>
<feature type="region of interest" description="Disordered" evidence="6">
    <location>
        <begin position="392"/>
        <end position="429"/>
    </location>
</feature>
<dbReference type="CDD" id="cd00051">
    <property type="entry name" value="EFh"/>
    <property type="match status" value="1"/>
</dbReference>
<dbReference type="PROSITE" id="PS50222">
    <property type="entry name" value="EF_HAND_2"/>
    <property type="match status" value="2"/>
</dbReference>
<dbReference type="SUPFAM" id="SSF47473">
    <property type="entry name" value="EF-hand"/>
    <property type="match status" value="1"/>
</dbReference>
<feature type="transmembrane region" description="Helical" evidence="7">
    <location>
        <begin position="713"/>
        <end position="736"/>
    </location>
</feature>
<protein>
    <recommendedName>
        <fullName evidence="8">EF-hand domain-containing protein</fullName>
    </recommendedName>
</protein>
<keyword evidence="4 7" id="KW-1133">Transmembrane helix</keyword>
<dbReference type="InterPro" id="IPR043203">
    <property type="entry name" value="VGCC_Ca_Na"/>
</dbReference>
<dbReference type="EMBL" id="CAUYUJ010015168">
    <property type="protein sequence ID" value="CAK0850622.1"/>
    <property type="molecule type" value="Genomic_DNA"/>
</dbReference>
<feature type="region of interest" description="Disordered" evidence="6">
    <location>
        <begin position="305"/>
        <end position="326"/>
    </location>
</feature>
<dbReference type="InterPro" id="IPR005821">
    <property type="entry name" value="Ion_trans_dom"/>
</dbReference>
<dbReference type="InterPro" id="IPR027359">
    <property type="entry name" value="Volt_channel_dom_sf"/>
</dbReference>
<proteinExistence type="predicted"/>
<feature type="compositionally biased region" description="Low complexity" evidence="6">
    <location>
        <begin position="392"/>
        <end position="403"/>
    </location>
</feature>
<keyword evidence="5 7" id="KW-0472">Membrane</keyword>
<dbReference type="PROSITE" id="PS00018">
    <property type="entry name" value="EF_HAND_1"/>
    <property type="match status" value="1"/>
</dbReference>
<feature type="region of interest" description="Disordered" evidence="6">
    <location>
        <begin position="140"/>
        <end position="161"/>
    </location>
</feature>
<feature type="transmembrane region" description="Helical" evidence="7">
    <location>
        <begin position="685"/>
        <end position="707"/>
    </location>
</feature>
<evidence type="ECO:0000256" key="3">
    <source>
        <dbReference type="ARBA" id="ARBA00022837"/>
    </source>
</evidence>
<dbReference type="PANTHER" id="PTHR10037">
    <property type="entry name" value="VOLTAGE-GATED CATION CHANNEL CALCIUM AND SODIUM"/>
    <property type="match status" value="1"/>
</dbReference>
<reference evidence="9" key="1">
    <citation type="submission" date="2023-10" db="EMBL/GenBank/DDBJ databases">
        <authorList>
            <person name="Chen Y."/>
            <person name="Shah S."/>
            <person name="Dougan E. K."/>
            <person name="Thang M."/>
            <person name="Chan C."/>
        </authorList>
    </citation>
    <scope>NUCLEOTIDE SEQUENCE [LARGE SCALE GENOMIC DNA]</scope>
</reference>
<evidence type="ECO:0000256" key="5">
    <source>
        <dbReference type="ARBA" id="ARBA00023136"/>
    </source>
</evidence>
<evidence type="ECO:0000256" key="4">
    <source>
        <dbReference type="ARBA" id="ARBA00022989"/>
    </source>
</evidence>
<gene>
    <name evidence="9" type="ORF">PCOR1329_LOCUS42991</name>
</gene>
<dbReference type="Gene3D" id="1.20.120.350">
    <property type="entry name" value="Voltage-gated potassium channels. Chain C"/>
    <property type="match status" value="1"/>
</dbReference>
<feature type="transmembrane region" description="Helical" evidence="7">
    <location>
        <begin position="542"/>
        <end position="567"/>
    </location>
</feature>